<dbReference type="PANTHER" id="PTHR24171:SF9">
    <property type="entry name" value="ANKYRIN REPEAT DOMAIN-CONTAINING PROTEIN 39"/>
    <property type="match status" value="1"/>
</dbReference>
<dbReference type="Gene3D" id="1.25.40.20">
    <property type="entry name" value="Ankyrin repeat-containing domain"/>
    <property type="match status" value="3"/>
</dbReference>
<comment type="caution">
    <text evidence="4">The sequence shown here is derived from an EMBL/GenBank/DDBJ whole genome shotgun (WGS) entry which is preliminary data.</text>
</comment>
<dbReference type="InterPro" id="IPR002110">
    <property type="entry name" value="Ankyrin_rpt"/>
</dbReference>
<keyword evidence="1" id="KW-0677">Repeat</keyword>
<proteinExistence type="predicted"/>
<feature type="repeat" description="ANK" evidence="3">
    <location>
        <begin position="224"/>
        <end position="256"/>
    </location>
</feature>
<dbReference type="SMART" id="SM00248">
    <property type="entry name" value="ANK"/>
    <property type="match status" value="6"/>
</dbReference>
<dbReference type="Pfam" id="PF12796">
    <property type="entry name" value="Ank_2"/>
    <property type="match status" value="2"/>
</dbReference>
<dbReference type="RefSeq" id="WP_376919961.1">
    <property type="nucleotide sequence ID" value="NZ_JBHRSW010000014.1"/>
</dbReference>
<organism evidence="4 5">
    <name type="scientific">Agaribacter flavus</name>
    <dbReference type="NCBI Taxonomy" id="1902781"/>
    <lineage>
        <taxon>Bacteria</taxon>
        <taxon>Pseudomonadati</taxon>
        <taxon>Pseudomonadota</taxon>
        <taxon>Gammaproteobacteria</taxon>
        <taxon>Alteromonadales</taxon>
        <taxon>Alteromonadaceae</taxon>
        <taxon>Agaribacter</taxon>
    </lineage>
</organism>
<evidence type="ECO:0000256" key="1">
    <source>
        <dbReference type="ARBA" id="ARBA00022737"/>
    </source>
</evidence>
<keyword evidence="2 3" id="KW-0040">ANK repeat</keyword>
<evidence type="ECO:0000256" key="2">
    <source>
        <dbReference type="ARBA" id="ARBA00023043"/>
    </source>
</evidence>
<evidence type="ECO:0000313" key="5">
    <source>
        <dbReference type="Proteomes" id="UP001595478"/>
    </source>
</evidence>
<protein>
    <submittedName>
        <fullName evidence="4">Ankyrin repeat domain-containing protein</fullName>
    </submittedName>
</protein>
<name>A0ABV7FP04_9ALTE</name>
<keyword evidence="5" id="KW-1185">Reference proteome</keyword>
<dbReference type="PROSITE" id="PS50297">
    <property type="entry name" value="ANK_REP_REGION"/>
    <property type="match status" value="2"/>
</dbReference>
<dbReference type="EMBL" id="JBHRSW010000014">
    <property type="protein sequence ID" value="MFC3121830.1"/>
    <property type="molecule type" value="Genomic_DNA"/>
</dbReference>
<reference evidence="5" key="1">
    <citation type="journal article" date="2019" name="Int. J. Syst. Evol. Microbiol.">
        <title>The Global Catalogue of Microorganisms (GCM) 10K type strain sequencing project: providing services to taxonomists for standard genome sequencing and annotation.</title>
        <authorList>
            <consortium name="The Broad Institute Genomics Platform"/>
            <consortium name="The Broad Institute Genome Sequencing Center for Infectious Disease"/>
            <person name="Wu L."/>
            <person name="Ma J."/>
        </authorList>
    </citation>
    <scope>NUCLEOTIDE SEQUENCE [LARGE SCALE GENOMIC DNA]</scope>
    <source>
        <strain evidence="5">KCTC 52473</strain>
    </source>
</reference>
<evidence type="ECO:0000313" key="4">
    <source>
        <dbReference type="EMBL" id="MFC3121830.1"/>
    </source>
</evidence>
<dbReference type="InterPro" id="IPR036770">
    <property type="entry name" value="Ankyrin_rpt-contain_sf"/>
</dbReference>
<dbReference type="SUPFAM" id="SSF48403">
    <property type="entry name" value="Ankyrin repeat"/>
    <property type="match status" value="1"/>
</dbReference>
<gene>
    <name evidence="4" type="ORF">ACFOHL_09375</name>
</gene>
<feature type="repeat" description="ANK" evidence="3">
    <location>
        <begin position="300"/>
        <end position="332"/>
    </location>
</feature>
<feature type="repeat" description="ANK" evidence="3">
    <location>
        <begin position="191"/>
        <end position="223"/>
    </location>
</feature>
<dbReference type="Proteomes" id="UP001595478">
    <property type="component" value="Unassembled WGS sequence"/>
</dbReference>
<accession>A0ABV7FP04</accession>
<dbReference type="PANTHER" id="PTHR24171">
    <property type="entry name" value="ANKYRIN REPEAT DOMAIN-CONTAINING PROTEIN 39-RELATED"/>
    <property type="match status" value="1"/>
</dbReference>
<evidence type="ECO:0000256" key="3">
    <source>
        <dbReference type="PROSITE-ProRule" id="PRU00023"/>
    </source>
</evidence>
<feature type="repeat" description="ANK" evidence="3">
    <location>
        <begin position="125"/>
        <end position="157"/>
    </location>
</feature>
<sequence>MMLSFFSPHTRKLAIGFNAKTNNSLVGLLILTAIFVLGACKSETTTSTFHPVLTESKHQALLLKSNRAILNLDYVTLEALLTQIDVNRLLPDNSSLLAWAVETQEPRLVELLLKKGARVALPNSNRFTPLVQACRYGNSAIINALLDHQADPNSTIEDGTSAFHLCAGSALTRDLKRMIAMGADIHKPNEYGQTAIMWAANYANANNLRYLASQGADINQQTSQGYSPLFFAIKSHDLNTVQTAISLGADLLAKAKDGTSAAQLSVYTHNYEFLTWFVKQLDVLMKPESAQNVLAAFDRNGHQLLHAATLANQSKLVSALLAKGADPTVTGAPSRLTWRYEANFKTEDYIPPQLSPIEIAEQQDFQDILSMLKGKLDTQEI</sequence>
<dbReference type="PROSITE" id="PS50088">
    <property type="entry name" value="ANK_REPEAT"/>
    <property type="match status" value="4"/>
</dbReference>